<dbReference type="EMBL" id="CAJHIT010000001">
    <property type="protein sequence ID" value="CAD6499160.1"/>
    <property type="molecule type" value="Genomic_DNA"/>
</dbReference>
<dbReference type="Proteomes" id="UP000683417">
    <property type="component" value="Unassembled WGS sequence"/>
</dbReference>
<sequence length="121" mass="13762">MTYHSGRLEVLVSSVILLIRNIYISTDELDEAVVQGISEAAEKEQEKSVSSGIMKRKGKSRRSMVLRFPPEWANSREAFRKSERQFEFQKCSASSQRNVTELNLNTDRSPIQPKQGTGLSR</sequence>
<evidence type="ECO:0000256" key="1">
    <source>
        <dbReference type="SAM" id="MobiDB-lite"/>
    </source>
</evidence>
<dbReference type="AlphaFoldDB" id="A0A9W4GCU5"/>
<protein>
    <submittedName>
        <fullName evidence="2">BgTH12-04812</fullName>
    </submittedName>
</protein>
<accession>A0A9W4GCU5</accession>
<gene>
    <name evidence="2" type="ORF">BGTH12_LOCUS518</name>
</gene>
<feature type="region of interest" description="Disordered" evidence="1">
    <location>
        <begin position="90"/>
        <end position="121"/>
    </location>
</feature>
<feature type="compositionally biased region" description="Polar residues" evidence="1">
    <location>
        <begin position="91"/>
        <end position="121"/>
    </location>
</feature>
<proteinExistence type="predicted"/>
<evidence type="ECO:0000313" key="2">
    <source>
        <dbReference type="EMBL" id="CAD6499160.1"/>
    </source>
</evidence>
<evidence type="ECO:0000313" key="3">
    <source>
        <dbReference type="Proteomes" id="UP000683417"/>
    </source>
</evidence>
<reference evidence="2" key="1">
    <citation type="submission" date="2020-10" db="EMBL/GenBank/DDBJ databases">
        <authorList>
            <person name="Muller C M."/>
        </authorList>
    </citation>
    <scope>NUCLEOTIDE SEQUENCE</scope>
    <source>
        <strain evidence="2">THUN-12</strain>
    </source>
</reference>
<organism evidence="2 3">
    <name type="scientific">Blumeria graminis f. sp. triticale</name>
    <dbReference type="NCBI Taxonomy" id="1689686"/>
    <lineage>
        <taxon>Eukaryota</taxon>
        <taxon>Fungi</taxon>
        <taxon>Dikarya</taxon>
        <taxon>Ascomycota</taxon>
        <taxon>Pezizomycotina</taxon>
        <taxon>Leotiomycetes</taxon>
        <taxon>Erysiphales</taxon>
        <taxon>Erysiphaceae</taxon>
        <taxon>Blumeria</taxon>
    </lineage>
</organism>
<name>A0A9W4GCU5_BLUGR</name>
<comment type="caution">
    <text evidence="2">The sequence shown here is derived from an EMBL/GenBank/DDBJ whole genome shotgun (WGS) entry which is preliminary data.</text>
</comment>